<evidence type="ECO:0000256" key="1">
    <source>
        <dbReference type="SAM" id="Coils"/>
    </source>
</evidence>
<gene>
    <name evidence="2" type="ORF">Lqui_0698</name>
</gene>
<evidence type="ECO:0000313" key="3">
    <source>
        <dbReference type="Proteomes" id="UP000054618"/>
    </source>
</evidence>
<evidence type="ECO:0000313" key="2">
    <source>
        <dbReference type="EMBL" id="KTD51854.1"/>
    </source>
</evidence>
<dbReference type="AlphaFoldDB" id="A0A0W0Y5I8"/>
<keyword evidence="3" id="KW-1185">Reference proteome</keyword>
<protein>
    <submittedName>
        <fullName evidence="2">Uncharacterized protein</fullName>
    </submittedName>
</protein>
<organism evidence="2 3">
    <name type="scientific">Legionella quinlivanii</name>
    <dbReference type="NCBI Taxonomy" id="45073"/>
    <lineage>
        <taxon>Bacteria</taxon>
        <taxon>Pseudomonadati</taxon>
        <taxon>Pseudomonadota</taxon>
        <taxon>Gammaproteobacteria</taxon>
        <taxon>Legionellales</taxon>
        <taxon>Legionellaceae</taxon>
        <taxon>Legionella</taxon>
    </lineage>
</organism>
<name>A0A0W0Y5I8_9GAMM</name>
<dbReference type="PATRIC" id="fig|45073.5.peg.736"/>
<accession>A0A0W0Y5I8</accession>
<reference evidence="2 3" key="1">
    <citation type="submission" date="2015-11" db="EMBL/GenBank/DDBJ databases">
        <title>Genomic analysis of 38 Legionella species identifies large and diverse effector repertoires.</title>
        <authorList>
            <person name="Burstein D."/>
            <person name="Amaro F."/>
            <person name="Zusman T."/>
            <person name="Lifshitz Z."/>
            <person name="Cohen O."/>
            <person name="Gilbert J.A."/>
            <person name="Pupko T."/>
            <person name="Shuman H.A."/>
            <person name="Segal G."/>
        </authorList>
    </citation>
    <scope>NUCLEOTIDE SEQUENCE [LARGE SCALE GENOMIC DNA]</scope>
    <source>
        <strain evidence="2 3">CDC#1442-AUS-E</strain>
    </source>
</reference>
<dbReference type="STRING" id="45073.Lqui_0698"/>
<dbReference type="Proteomes" id="UP000054618">
    <property type="component" value="Unassembled WGS sequence"/>
</dbReference>
<sequence length="849" mass="96473">MPGKKNSGTKSAREAIIAPADQLSEAELTRLRQLSDHQQALIEQLAQFSSKKFEIAPQLMEGAELLDELGKFLEIIPPFEQRMRRIESNQLTTEDKASLIGLIEAEQKKLLNEKSNLEQQLRGISDGALKGATQSTINDISQKIRFLQTVIVSVEKNHITALQRMQLSLLMLPERINQLQKTLENIQPSYTHLQSLEKTPLASIITAASELYANAKAELNNQRSNLSEPQTVAVSQNARRIDSWLAEIEKLMQEFLSTRDAMPTAENPQNNLIKLSNLKWQLQHKHFEIRQGIKLMADELEINKKDAEINDKQQQIPEKTGCLKQVLAAIQLNQITLPQFKELERQIVSVLEENEKAAALAPLSKVELQWDNRSELAPALLDQRDTRLKALNQQNHRLDELSGKVCQTMEVEKQRLQPLQEQLILASRKQSLLVQLGLTQERKNLFRNFNLLFNSNFNTLQANNPGNTMHSVLSLFRWEDPQFKAEKLIAQINSETAAAKKQFNSNYPDLNIGSNSFQYNGKSYDSAAIISLLIANRSFLNNLPSFKTTNEDLKALINNANERELLRYLEKQLHDYLIAYTKLSTAFAEGANDKTDYSAALIQLNENKPVLDSMLTLAGHAADHERIIKQREQNAIDAAAAAEKAAQEQQLQKLQTEAAINNTVDILTAQLKVQLNKNLLLTQQVKEIIDKLTKEEQRISKKDPADPRISVLRSISQQVFAPFQDKLKDLNERIQLSSTQLTADTMETTKKELAKYVQETNQFVVSIPNQVSRQLNDQQLEQLSAVKQNAFLRLIDWLIRPLYSKRSDSLFATALEKNLSSFREKFVSQNQTDTTIEEDIDSIQIPQRN</sequence>
<comment type="caution">
    <text evidence="2">The sequence shown here is derived from an EMBL/GenBank/DDBJ whole genome shotgun (WGS) entry which is preliminary data.</text>
</comment>
<feature type="coiled-coil region" evidence="1">
    <location>
        <begin position="629"/>
        <end position="657"/>
    </location>
</feature>
<keyword evidence="1" id="KW-0175">Coiled coil</keyword>
<dbReference type="OrthoDB" id="9909925at2"/>
<proteinExistence type="predicted"/>
<dbReference type="RefSeq" id="WP_058506801.1">
    <property type="nucleotide sequence ID" value="NZ_CAAAIK010000011.1"/>
</dbReference>
<dbReference type="EMBL" id="LNYS01000006">
    <property type="protein sequence ID" value="KTD51854.1"/>
    <property type="molecule type" value="Genomic_DNA"/>
</dbReference>